<dbReference type="SUPFAM" id="SSF51445">
    <property type="entry name" value="(Trans)glycosidases"/>
    <property type="match status" value="1"/>
</dbReference>
<sequence>MINAIHKSKKKTATKEEKYAYTEEDLGYQYSKTATSFKLWSPSAAEVFLIEYANTDTSNLDTVLHRMDKLKTSKGVYAITLLGDHERMIYAFQIKFLDGKTNITRDPYAKAATINGDLSVVANLVATDPPAFKQDSFKRVNSPTQAIVYEMHIRDFSISPTSGVSQKNRAIFLGVTESGSKNPKHKTPAGLDYLQYLGINYVQIQPIFDYATVDEANPLTKYNWGYDPKNYNVPEGSYSTNPAEPYQRITELKRMIQKLHEARIGVIMDVVYNHTYMVDQSSLEASEPNYFFRKKPDGNLSNGTGVGNDTASEKTMFRKYMLDSLSYWVKEYHIDGFRFDLMGIHDIETMQQIRNAMNAIDPKILLYGEGWDLDTSLPSQYRANQNNAAKLKNIGFFSDQERNLIKGDGRSNIGGFVSQTNSAKDNELLFQNILGHPNNGSYITADQVVQYVEAHDDLNLNDKLMKTDPEDSEYTHYMRDTLATTLVLLSAGMPFIQAGQEFLRSKGGDYNSYNSPDSVNAINWNYVDKYHHGVALLRKLIRFRKKINIYQLNDFASIAKRMVQINWIGKPSNVISYKIDNNFLVVANASMAPIQKNDIFKAQGNFDFIVLSNDYASNAGHLKQYINPLAIQVMARTRQFL</sequence>
<dbReference type="InterPro" id="IPR017853">
    <property type="entry name" value="GH"/>
</dbReference>
<gene>
    <name evidence="3" type="primary">pulA</name>
    <name evidence="3" type="ORF">EVC35_04065</name>
</gene>
<dbReference type="SMART" id="SM00642">
    <property type="entry name" value="Aamy"/>
    <property type="match status" value="1"/>
</dbReference>
<dbReference type="Pfam" id="PF02922">
    <property type="entry name" value="CBM_48"/>
    <property type="match status" value="1"/>
</dbReference>
<comment type="caution">
    <text evidence="3">The sequence shown here is derived from an EMBL/GenBank/DDBJ whole genome shotgun (WGS) entry which is preliminary data.</text>
</comment>
<evidence type="ECO:0000256" key="1">
    <source>
        <dbReference type="ARBA" id="ARBA00008061"/>
    </source>
</evidence>
<accession>A0AAJ1RC32</accession>
<dbReference type="SUPFAM" id="SSF81296">
    <property type="entry name" value="E set domains"/>
    <property type="match status" value="1"/>
</dbReference>
<dbReference type="GO" id="GO:0005975">
    <property type="term" value="P:carbohydrate metabolic process"/>
    <property type="evidence" value="ECO:0007669"/>
    <property type="project" value="InterPro"/>
</dbReference>
<proteinExistence type="inferred from homology"/>
<dbReference type="Gene3D" id="3.20.20.80">
    <property type="entry name" value="Glycosidases"/>
    <property type="match status" value="1"/>
</dbReference>
<dbReference type="CDD" id="cd02860">
    <property type="entry name" value="E_set_Pullulanase"/>
    <property type="match status" value="1"/>
</dbReference>
<keyword evidence="3" id="KW-0378">Hydrolase</keyword>
<dbReference type="InterPro" id="IPR014756">
    <property type="entry name" value="Ig_E-set"/>
</dbReference>
<dbReference type="Pfam" id="PF00128">
    <property type="entry name" value="Alpha-amylase"/>
    <property type="match status" value="1"/>
</dbReference>
<comment type="similarity">
    <text evidence="1">Belongs to the glycosyl hydrolase 13 family.</text>
</comment>
<dbReference type="InterPro" id="IPR011840">
    <property type="entry name" value="PulA_typeI"/>
</dbReference>
<organism evidence="3 4">
    <name type="scientific">Oenococcus sicerae</name>
    <dbReference type="NCBI Taxonomy" id="2203724"/>
    <lineage>
        <taxon>Bacteria</taxon>
        <taxon>Bacillati</taxon>
        <taxon>Bacillota</taxon>
        <taxon>Bacilli</taxon>
        <taxon>Lactobacillales</taxon>
        <taxon>Lactobacillaceae</taxon>
        <taxon>Oenococcus</taxon>
    </lineage>
</organism>
<dbReference type="CDD" id="cd11341">
    <property type="entry name" value="AmyAc_Pullulanase_LD-like"/>
    <property type="match status" value="1"/>
</dbReference>
<protein>
    <submittedName>
        <fullName evidence="3">Type I pullulanase</fullName>
        <ecNumber evidence="3">3.2.1.41</ecNumber>
    </submittedName>
</protein>
<keyword evidence="3" id="KW-0326">Glycosidase</keyword>
<dbReference type="Proteomes" id="UP001167919">
    <property type="component" value="Unassembled WGS sequence"/>
</dbReference>
<evidence type="ECO:0000259" key="2">
    <source>
        <dbReference type="SMART" id="SM00642"/>
    </source>
</evidence>
<evidence type="ECO:0000313" key="4">
    <source>
        <dbReference type="Proteomes" id="UP001167919"/>
    </source>
</evidence>
<dbReference type="AlphaFoldDB" id="A0AAJ1RC32"/>
<dbReference type="InterPro" id="IPR006047">
    <property type="entry name" value="GH13_cat_dom"/>
</dbReference>
<feature type="domain" description="Glycosyl hydrolase family 13 catalytic" evidence="2">
    <location>
        <begin position="150"/>
        <end position="544"/>
    </location>
</feature>
<dbReference type="RefSeq" id="WP_301711082.1">
    <property type="nucleotide sequence ID" value="NZ_SDWY01000002.1"/>
</dbReference>
<dbReference type="GO" id="GO:0051060">
    <property type="term" value="F:pullulanase activity"/>
    <property type="evidence" value="ECO:0007669"/>
    <property type="project" value="UniProtKB-EC"/>
</dbReference>
<name>A0AAJ1RC32_9LACO</name>
<dbReference type="EC" id="3.2.1.41" evidence="3"/>
<dbReference type="Gene3D" id="2.60.40.10">
    <property type="entry name" value="Immunoglobulins"/>
    <property type="match status" value="1"/>
</dbReference>
<dbReference type="NCBIfam" id="TIGR02104">
    <property type="entry name" value="pulA_typeI"/>
    <property type="match status" value="1"/>
</dbReference>
<reference evidence="3" key="1">
    <citation type="submission" date="2019-01" db="EMBL/GenBank/DDBJ databases">
        <title>Oenococcus sicerae UCMA17102.</title>
        <authorList>
            <person name="Cousin F.J."/>
            <person name="Le Guellec R."/>
            <person name="Cretenet M."/>
        </authorList>
    </citation>
    <scope>NUCLEOTIDE SEQUENCE</scope>
    <source>
        <strain evidence="3">UCMA17102</strain>
    </source>
</reference>
<dbReference type="InterPro" id="IPR004193">
    <property type="entry name" value="Glyco_hydro_13_N"/>
</dbReference>
<evidence type="ECO:0000313" key="3">
    <source>
        <dbReference type="EMBL" id="MDN6900180.1"/>
    </source>
</evidence>
<dbReference type="PANTHER" id="PTHR43002">
    <property type="entry name" value="GLYCOGEN DEBRANCHING ENZYME"/>
    <property type="match status" value="1"/>
</dbReference>
<dbReference type="EMBL" id="SDWY01000002">
    <property type="protein sequence ID" value="MDN6900180.1"/>
    <property type="molecule type" value="Genomic_DNA"/>
</dbReference>
<dbReference type="InterPro" id="IPR013783">
    <property type="entry name" value="Ig-like_fold"/>
</dbReference>